<evidence type="ECO:0000256" key="1">
    <source>
        <dbReference type="SAM" id="MobiDB-lite"/>
    </source>
</evidence>
<dbReference type="OrthoDB" id="4036065at2759"/>
<accession>A0A1G4K2S8</accession>
<dbReference type="Proteomes" id="UP000190274">
    <property type="component" value="Chromosome H"/>
</dbReference>
<proteinExistence type="predicted"/>
<evidence type="ECO:0000313" key="3">
    <source>
        <dbReference type="Proteomes" id="UP000190274"/>
    </source>
</evidence>
<dbReference type="Pfam" id="PF10434">
    <property type="entry name" value="MAM1"/>
    <property type="match status" value="1"/>
</dbReference>
<dbReference type="InterPro" id="IPR018847">
    <property type="entry name" value="Monopolin_cplx_su_Mam1"/>
</dbReference>
<keyword evidence="3" id="KW-1185">Reference proteome</keyword>
<gene>
    <name evidence="2" type="ORF">LADA_0H09164G</name>
</gene>
<feature type="region of interest" description="Disordered" evidence="1">
    <location>
        <begin position="15"/>
        <end position="58"/>
    </location>
</feature>
<organism evidence="2 3">
    <name type="scientific">Lachancea dasiensis</name>
    <dbReference type="NCBI Taxonomy" id="1072105"/>
    <lineage>
        <taxon>Eukaryota</taxon>
        <taxon>Fungi</taxon>
        <taxon>Dikarya</taxon>
        <taxon>Ascomycota</taxon>
        <taxon>Saccharomycotina</taxon>
        <taxon>Saccharomycetes</taxon>
        <taxon>Saccharomycetales</taxon>
        <taxon>Saccharomycetaceae</taxon>
        <taxon>Lachancea</taxon>
    </lineage>
</organism>
<dbReference type="EMBL" id="LT598461">
    <property type="protein sequence ID" value="SCU97900.1"/>
    <property type="molecule type" value="Genomic_DNA"/>
</dbReference>
<evidence type="ECO:0000313" key="2">
    <source>
        <dbReference type="EMBL" id="SCU97900.1"/>
    </source>
</evidence>
<name>A0A1G4K2S8_9SACH</name>
<protein>
    <submittedName>
        <fullName evidence="2">LADA_0H09164g1_1</fullName>
    </submittedName>
</protein>
<dbReference type="AlphaFoldDB" id="A0A1G4K2S8"/>
<reference evidence="2 3" key="1">
    <citation type="submission" date="2016-03" db="EMBL/GenBank/DDBJ databases">
        <authorList>
            <person name="Devillers H."/>
        </authorList>
    </citation>
    <scope>NUCLEOTIDE SEQUENCE [LARGE SCALE GENOMIC DNA]</scope>
    <source>
        <strain evidence="2">CBS 10888</strain>
    </source>
</reference>
<sequence length="274" mass="30675">MKVLCPKDTNALRSASNKNLKIDKKRFNGSGRKQPIRLPQVSGNVDGSPVARSPRKSEVASAGLSLAPAAGERESLDSALSLTPHHVNSDSLTQQALDQLQYTICEREMDIVSCGHPFCHRLRSVKLPLSEFRNLFLFDLEMIPDQFRSQMTNLRNCCYSSQIYRDIYSDWKILSTDNQGENNKGFEKFDCSQLWIGAPARAVSTVQDLSGSHTSDRVRSRRRAMPGSFLATRNQVAVFEEPVNPSELLKDSSSLSSSTDGKPVEHCRLYRHNN</sequence>